<evidence type="ECO:0000259" key="4">
    <source>
        <dbReference type="PROSITE" id="PS51898"/>
    </source>
</evidence>
<dbReference type="GO" id="GO:0015074">
    <property type="term" value="P:DNA integration"/>
    <property type="evidence" value="ECO:0007669"/>
    <property type="project" value="InterPro"/>
</dbReference>
<dbReference type="PANTHER" id="PTHR30349:SF64">
    <property type="entry name" value="PROPHAGE INTEGRASE INTD-RELATED"/>
    <property type="match status" value="1"/>
</dbReference>
<dbReference type="PANTHER" id="PTHR30349">
    <property type="entry name" value="PHAGE INTEGRASE-RELATED"/>
    <property type="match status" value="1"/>
</dbReference>
<comment type="caution">
    <text evidence="5">The sequence shown here is derived from an EMBL/GenBank/DDBJ whole genome shotgun (WGS) entry which is preliminary data.</text>
</comment>
<dbReference type="EMBL" id="SNRY01003836">
    <property type="protein sequence ID" value="KAA6319579.1"/>
    <property type="molecule type" value="Genomic_DNA"/>
</dbReference>
<reference evidence="5" key="1">
    <citation type="submission" date="2019-03" db="EMBL/GenBank/DDBJ databases">
        <title>Single cell metagenomics reveals metabolic interactions within the superorganism composed of flagellate Streblomastix strix and complex community of Bacteroidetes bacteria on its surface.</title>
        <authorList>
            <person name="Treitli S.C."/>
            <person name="Kolisko M."/>
            <person name="Husnik F."/>
            <person name="Keeling P."/>
            <person name="Hampl V."/>
        </authorList>
    </citation>
    <scope>NUCLEOTIDE SEQUENCE</scope>
    <source>
        <strain evidence="5">STM</strain>
    </source>
</reference>
<evidence type="ECO:0000256" key="3">
    <source>
        <dbReference type="ARBA" id="ARBA00023172"/>
    </source>
</evidence>
<evidence type="ECO:0000313" key="5">
    <source>
        <dbReference type="EMBL" id="KAA6319579.1"/>
    </source>
</evidence>
<name>A0A5J4QEH3_9ZZZZ</name>
<dbReference type="InterPro" id="IPR013762">
    <property type="entry name" value="Integrase-like_cat_sf"/>
</dbReference>
<organism evidence="5">
    <name type="scientific">termite gut metagenome</name>
    <dbReference type="NCBI Taxonomy" id="433724"/>
    <lineage>
        <taxon>unclassified sequences</taxon>
        <taxon>metagenomes</taxon>
        <taxon>organismal metagenomes</taxon>
    </lineage>
</organism>
<dbReference type="Pfam" id="PF13102">
    <property type="entry name" value="Phage_int_SAM_5"/>
    <property type="match status" value="1"/>
</dbReference>
<accession>A0A5J4QEH3</accession>
<protein>
    <submittedName>
        <fullName evidence="5">Tyrosine recombinase XerC</fullName>
    </submittedName>
</protein>
<dbReference type="GO" id="GO:0003677">
    <property type="term" value="F:DNA binding"/>
    <property type="evidence" value="ECO:0007669"/>
    <property type="project" value="UniProtKB-KW"/>
</dbReference>
<dbReference type="InterPro" id="IPR011010">
    <property type="entry name" value="DNA_brk_join_enz"/>
</dbReference>
<dbReference type="CDD" id="cd01185">
    <property type="entry name" value="INTN1_C_like"/>
    <property type="match status" value="1"/>
</dbReference>
<dbReference type="InterPro" id="IPR050090">
    <property type="entry name" value="Tyrosine_recombinase_XerCD"/>
</dbReference>
<proteinExistence type="inferred from homology"/>
<keyword evidence="2" id="KW-0238">DNA-binding</keyword>
<dbReference type="GO" id="GO:0006310">
    <property type="term" value="P:DNA recombination"/>
    <property type="evidence" value="ECO:0007669"/>
    <property type="project" value="UniProtKB-KW"/>
</dbReference>
<dbReference type="AlphaFoldDB" id="A0A5J4QEH3"/>
<feature type="domain" description="Tyr recombinase" evidence="4">
    <location>
        <begin position="225"/>
        <end position="399"/>
    </location>
</feature>
<evidence type="ECO:0000256" key="2">
    <source>
        <dbReference type="ARBA" id="ARBA00023125"/>
    </source>
</evidence>
<dbReference type="Gene3D" id="1.10.443.10">
    <property type="entry name" value="Intergrase catalytic core"/>
    <property type="match status" value="1"/>
</dbReference>
<dbReference type="Pfam" id="PF17293">
    <property type="entry name" value="Arm-DNA-bind_5"/>
    <property type="match status" value="1"/>
</dbReference>
<dbReference type="Pfam" id="PF00589">
    <property type="entry name" value="Phage_integrase"/>
    <property type="match status" value="1"/>
</dbReference>
<gene>
    <name evidence="5" type="ORF">EZS27_030546</name>
</gene>
<dbReference type="SUPFAM" id="SSF56349">
    <property type="entry name" value="DNA breaking-rejoining enzymes"/>
    <property type="match status" value="1"/>
</dbReference>
<dbReference type="InterPro" id="IPR010998">
    <property type="entry name" value="Integrase_recombinase_N"/>
</dbReference>
<dbReference type="InterPro" id="IPR035386">
    <property type="entry name" value="Arm-DNA-bind_5"/>
</dbReference>
<dbReference type="Gene3D" id="1.10.150.130">
    <property type="match status" value="1"/>
</dbReference>
<dbReference type="PROSITE" id="PS51898">
    <property type="entry name" value="TYR_RECOMBINASE"/>
    <property type="match status" value="1"/>
</dbReference>
<sequence>MNNELKVSFYLKRECRYEKISVGDNTVYPIIGKIIIGKTIAQFSTKLKVEERLWHVKSGRVAGKSHAATSLNRELNKINLSIHTHYKENLERTGKVTAAQVKNAFQGIASAQKTLITLFEEMMQEFHSRIGIDRATSTYTQHEVLHKQLKSFLREKYQVEDVLLSELDLPFIEAFNYYLRVKRKMKQGTVRARIVLLNKVIRQALHRNFISRPPFEGFGLEKPQVQNRSLTAEELERLINTSIKPPTQSFIRDLFIFSAFTGLSYADLKKLSWKDILTEEDGSRWISTDRQKTKTIFHVKLLNIPVQIMERYRGLATGDKVFPPMSLGQVNVGLKKVAKKCSINRTLTFHMSRHTFASQVCLSQGVPIESLSRMMGHKSIHTTQRYAHLNPEKIGEDMKRLSLRLAERFTRLK</sequence>
<keyword evidence="3" id="KW-0233">DNA recombination</keyword>
<evidence type="ECO:0000256" key="1">
    <source>
        <dbReference type="ARBA" id="ARBA00008857"/>
    </source>
</evidence>
<dbReference type="InterPro" id="IPR002104">
    <property type="entry name" value="Integrase_catalytic"/>
</dbReference>
<dbReference type="InterPro" id="IPR025269">
    <property type="entry name" value="SAM-like_dom"/>
</dbReference>
<comment type="similarity">
    <text evidence="1">Belongs to the 'phage' integrase family.</text>
</comment>